<dbReference type="AlphaFoldDB" id="A0A378JPB6"/>
<dbReference type="Proteomes" id="UP000254968">
    <property type="component" value="Unassembled WGS sequence"/>
</dbReference>
<dbReference type="EMBL" id="UGNV01000003">
    <property type="protein sequence ID" value="STX55604.1"/>
    <property type="molecule type" value="Genomic_DNA"/>
</dbReference>
<evidence type="ECO:0000313" key="1">
    <source>
        <dbReference type="EMBL" id="STX55604.1"/>
    </source>
</evidence>
<evidence type="ECO:0000313" key="2">
    <source>
        <dbReference type="Proteomes" id="UP000254968"/>
    </source>
</evidence>
<organism evidence="1 2">
    <name type="scientific">Legionella beliardensis</name>
    <dbReference type="NCBI Taxonomy" id="91822"/>
    <lineage>
        <taxon>Bacteria</taxon>
        <taxon>Pseudomonadati</taxon>
        <taxon>Pseudomonadota</taxon>
        <taxon>Gammaproteobacteria</taxon>
        <taxon>Legionellales</taxon>
        <taxon>Legionellaceae</taxon>
        <taxon>Legionella</taxon>
    </lineage>
</organism>
<keyword evidence="2" id="KW-1185">Reference proteome</keyword>
<sequence>MISYIENGDILIAMDSPIASTMNQNQAIAHLIQTADHGMIYRRGDKGHVIYHAALGEHQSGVRGHLFSKVIKDSELGDCYVLRFKDEKLASALADVVERLNPKLSQEALSKLPKKDGVITLPTPFANFFERNQDTSERVRLHELFRAFRAHMRSHDEQQPEKRSLSKNKGISCSNFVAYAVKIAIIDRVFPQGVPDSLLSYYEVDYIARKGYQDNPIKKLSDLDKSFFEEFSALVLKELNQSEDIPSEIKMDLYDFLCLPVKGYNISAFYSNLTKFPKLYSEQGYLLIQQEVDNHGKETLTPAAVSLEGLKIISKHYEEAGQDIAPIKLTKEFLSQIEPLSADPEKSEIYSNYTGPSI</sequence>
<protein>
    <submittedName>
        <fullName evidence="1">Uncharacterized protein</fullName>
    </submittedName>
</protein>
<reference evidence="1 2" key="1">
    <citation type="submission" date="2018-06" db="EMBL/GenBank/DDBJ databases">
        <authorList>
            <consortium name="Pathogen Informatics"/>
            <person name="Doyle S."/>
        </authorList>
    </citation>
    <scope>NUCLEOTIDE SEQUENCE [LARGE SCALE GENOMIC DNA]</scope>
    <source>
        <strain evidence="1 2">NCTC13315</strain>
    </source>
</reference>
<gene>
    <name evidence="1" type="ORF">NCTC13315_02975</name>
</gene>
<name>A0A378JPB6_9GAMM</name>
<proteinExistence type="predicted"/>
<accession>A0A378JPB6</accession>